<keyword evidence="5 7" id="KW-0129">CBS domain</keyword>
<dbReference type="InterPro" id="IPR044751">
    <property type="entry name" value="Ion_transp-like_CBS"/>
</dbReference>
<evidence type="ECO:0000256" key="3">
    <source>
        <dbReference type="ARBA" id="ARBA00022737"/>
    </source>
</evidence>
<evidence type="ECO:0000313" key="14">
    <source>
        <dbReference type="Proteomes" id="UP000284434"/>
    </source>
</evidence>
<dbReference type="Gene3D" id="3.10.580.10">
    <property type="entry name" value="CBS-domain"/>
    <property type="match status" value="1"/>
</dbReference>
<evidence type="ECO:0000259" key="11">
    <source>
        <dbReference type="PROSITE" id="PS51846"/>
    </source>
</evidence>
<dbReference type="SUPFAM" id="SSF54631">
    <property type="entry name" value="CBS-domain pair"/>
    <property type="match status" value="1"/>
</dbReference>
<dbReference type="PROSITE" id="PS51371">
    <property type="entry name" value="CBS"/>
    <property type="match status" value="1"/>
</dbReference>
<feature type="transmembrane region" description="Helical" evidence="9">
    <location>
        <begin position="87"/>
        <end position="113"/>
    </location>
</feature>
<dbReference type="InterPro" id="IPR036318">
    <property type="entry name" value="FAD-bd_PCMH-like_sf"/>
</dbReference>
<dbReference type="InterPro" id="IPR046342">
    <property type="entry name" value="CBS_dom_sf"/>
</dbReference>
<proteinExistence type="predicted"/>
<dbReference type="InterPro" id="IPR016169">
    <property type="entry name" value="FAD-bd_PCMH_sub2"/>
</dbReference>
<dbReference type="SMART" id="SM01091">
    <property type="entry name" value="CorC_HlyC"/>
    <property type="match status" value="1"/>
</dbReference>
<dbReference type="Pfam" id="PF00571">
    <property type="entry name" value="CBS"/>
    <property type="match status" value="2"/>
</dbReference>
<evidence type="ECO:0000256" key="6">
    <source>
        <dbReference type="ARBA" id="ARBA00023136"/>
    </source>
</evidence>
<evidence type="ECO:0000313" key="12">
    <source>
        <dbReference type="EMBL" id="MCG4961724.1"/>
    </source>
</evidence>
<keyword evidence="6 8" id="KW-0472">Membrane</keyword>
<keyword evidence="4 8" id="KW-1133">Transmembrane helix</keyword>
<dbReference type="SUPFAM" id="SSF56176">
    <property type="entry name" value="FAD-binding/transporter-associated domain-like"/>
    <property type="match status" value="1"/>
</dbReference>
<evidence type="ECO:0000313" key="13">
    <source>
        <dbReference type="EMBL" id="RGY09634.1"/>
    </source>
</evidence>
<dbReference type="PROSITE" id="PS51846">
    <property type="entry name" value="CNNM"/>
    <property type="match status" value="1"/>
</dbReference>
<dbReference type="GeneID" id="61276561"/>
<dbReference type="InterPro" id="IPR000644">
    <property type="entry name" value="CBS_dom"/>
</dbReference>
<evidence type="ECO:0000256" key="1">
    <source>
        <dbReference type="ARBA" id="ARBA00004141"/>
    </source>
</evidence>
<evidence type="ECO:0000256" key="2">
    <source>
        <dbReference type="ARBA" id="ARBA00022692"/>
    </source>
</evidence>
<dbReference type="InterPro" id="IPR005170">
    <property type="entry name" value="Transptr-assoc_dom"/>
</dbReference>
<dbReference type="PANTHER" id="PTHR22777:SF17">
    <property type="entry name" value="UPF0053 PROTEIN SLL0260"/>
    <property type="match status" value="1"/>
</dbReference>
<dbReference type="AlphaFoldDB" id="A0A413IGI9"/>
<evidence type="ECO:0000256" key="7">
    <source>
        <dbReference type="PROSITE-ProRule" id="PRU00703"/>
    </source>
</evidence>
<dbReference type="Gene3D" id="3.30.465.10">
    <property type="match status" value="1"/>
</dbReference>
<dbReference type="GO" id="GO:0050660">
    <property type="term" value="F:flavin adenine dinucleotide binding"/>
    <property type="evidence" value="ECO:0007669"/>
    <property type="project" value="InterPro"/>
</dbReference>
<dbReference type="Pfam" id="PF01595">
    <property type="entry name" value="CNNM"/>
    <property type="match status" value="1"/>
</dbReference>
<dbReference type="EMBL" id="JAKNDN010000043">
    <property type="protein sequence ID" value="MCG4961724.1"/>
    <property type="molecule type" value="Genomic_DNA"/>
</dbReference>
<evidence type="ECO:0000256" key="9">
    <source>
        <dbReference type="SAM" id="Phobius"/>
    </source>
</evidence>
<dbReference type="PANTHER" id="PTHR22777">
    <property type="entry name" value="HEMOLYSIN-RELATED"/>
    <property type="match status" value="1"/>
</dbReference>
<evidence type="ECO:0000256" key="4">
    <source>
        <dbReference type="ARBA" id="ARBA00022989"/>
    </source>
</evidence>
<dbReference type="RefSeq" id="WP_013613490.1">
    <property type="nucleotide sequence ID" value="NZ_JABWDG010000087.1"/>
</dbReference>
<name>A0A413IGI9_9BACT</name>
<dbReference type="GO" id="GO:0005886">
    <property type="term" value="C:plasma membrane"/>
    <property type="evidence" value="ECO:0007669"/>
    <property type="project" value="TreeGrafter"/>
</dbReference>
<evidence type="ECO:0000256" key="8">
    <source>
        <dbReference type="PROSITE-ProRule" id="PRU01193"/>
    </source>
</evidence>
<reference evidence="13 14" key="1">
    <citation type="submission" date="2018-08" db="EMBL/GenBank/DDBJ databases">
        <title>A genome reference for cultivated species of the human gut microbiota.</title>
        <authorList>
            <person name="Zou Y."/>
            <person name="Xue W."/>
            <person name="Luo G."/>
        </authorList>
    </citation>
    <scope>NUCLEOTIDE SEQUENCE [LARGE SCALE GENOMIC DNA]</scope>
    <source>
        <strain evidence="13 14">OF03-11</strain>
    </source>
</reference>
<dbReference type="CDD" id="cd04590">
    <property type="entry name" value="CBS_pair_CorC_HlyC_assoc"/>
    <property type="match status" value="1"/>
</dbReference>
<dbReference type="Proteomes" id="UP001199750">
    <property type="component" value="Unassembled WGS sequence"/>
</dbReference>
<sequence>MTATLSVILICLLLSAFFSGMEIAFLTSNKLRIEIDKSKKGVTQALIDLFISHSGMYITTLLVGNNVVMVIYGIFMSDLLVKQFEFLHLSIGVELFVETLVSTLIILVFAEFLPKTVFRLRSNLFLKLFSVPVFLFYLLFFPLSYFSVWLGGWLLRIFTGRKLGHKEPNRAFGKVDLNNLIEEGEVNARQEEEMHEIKLFRNALDFSEVKLRECIVPRPDVVALSIDSSIEELTQLFIDTGLSRILIYKESIDDIIGYVHISTLFKDPPTIAKALSRVLIVPETMSAQRLLNLFIRDQKSVAVVVDEFGITAGIVTIEDIMEEIFGEIEDEHDHLNLKEVMISEQEYIFSGRLEVDYLNEKYHLDLEEREEYETLAGLVLYFNQSIPQEGETIVVNNLTFKILSVKNARIEEIKVCM</sequence>
<feature type="domain" description="CNNM transmembrane" evidence="11">
    <location>
        <begin position="1"/>
        <end position="185"/>
    </location>
</feature>
<organism evidence="13 14">
    <name type="scientific">Odoribacter splanchnicus</name>
    <dbReference type="NCBI Taxonomy" id="28118"/>
    <lineage>
        <taxon>Bacteria</taxon>
        <taxon>Pseudomonadati</taxon>
        <taxon>Bacteroidota</taxon>
        <taxon>Bacteroidia</taxon>
        <taxon>Bacteroidales</taxon>
        <taxon>Odoribacteraceae</taxon>
        <taxon>Odoribacter</taxon>
    </lineage>
</organism>
<evidence type="ECO:0000256" key="5">
    <source>
        <dbReference type="ARBA" id="ARBA00023122"/>
    </source>
</evidence>
<keyword evidence="2 8" id="KW-0812">Transmembrane</keyword>
<reference evidence="12" key="2">
    <citation type="submission" date="2022-01" db="EMBL/GenBank/DDBJ databases">
        <title>Collection of gut derived symbiotic bacterial strains cultured from healthy donors.</title>
        <authorList>
            <person name="Lin H."/>
            <person name="Kohout C."/>
            <person name="Waligurski E."/>
            <person name="Pamer E.G."/>
        </authorList>
    </citation>
    <scope>NUCLEOTIDE SEQUENCE</scope>
    <source>
        <strain evidence="12">DFI.1.149</strain>
    </source>
</reference>
<dbReference type="EMBL" id="QSCO01000002">
    <property type="protein sequence ID" value="RGY09634.1"/>
    <property type="molecule type" value="Genomic_DNA"/>
</dbReference>
<feature type="transmembrane region" description="Helical" evidence="9">
    <location>
        <begin position="133"/>
        <end position="155"/>
    </location>
</feature>
<gene>
    <name evidence="13" type="ORF">DXA53_02310</name>
    <name evidence="12" type="ORF">L0P03_18050</name>
</gene>
<dbReference type="Pfam" id="PF03471">
    <property type="entry name" value="CorC_HlyC"/>
    <property type="match status" value="1"/>
</dbReference>
<keyword evidence="3" id="KW-0677">Repeat</keyword>
<comment type="subcellular location">
    <subcellularLocation>
        <location evidence="1">Membrane</location>
        <topology evidence="1">Multi-pass membrane protein</topology>
    </subcellularLocation>
</comment>
<dbReference type="InterPro" id="IPR002550">
    <property type="entry name" value="CNNM"/>
</dbReference>
<evidence type="ECO:0000259" key="10">
    <source>
        <dbReference type="PROSITE" id="PS51371"/>
    </source>
</evidence>
<accession>A0A413IGI9</accession>
<feature type="transmembrane region" description="Helical" evidence="9">
    <location>
        <begin position="56"/>
        <end position="75"/>
    </location>
</feature>
<feature type="domain" description="CBS" evidence="10">
    <location>
        <begin position="274"/>
        <end position="331"/>
    </location>
</feature>
<dbReference type="OMA" id="WMPVDEF"/>
<comment type="caution">
    <text evidence="13">The sequence shown here is derived from an EMBL/GenBank/DDBJ whole genome shotgun (WGS) entry which is preliminary data.</text>
</comment>
<dbReference type="Proteomes" id="UP000284434">
    <property type="component" value="Unassembled WGS sequence"/>
</dbReference>
<protein>
    <submittedName>
        <fullName evidence="12">Hemolysin family protein</fullName>
    </submittedName>
    <submittedName>
        <fullName evidence="13">HlyC/CorC family transporter</fullName>
    </submittedName>
</protein>